<organism evidence="2 3">
    <name type="scientific">Rhodocollybia butyracea</name>
    <dbReference type="NCBI Taxonomy" id="206335"/>
    <lineage>
        <taxon>Eukaryota</taxon>
        <taxon>Fungi</taxon>
        <taxon>Dikarya</taxon>
        <taxon>Basidiomycota</taxon>
        <taxon>Agaricomycotina</taxon>
        <taxon>Agaricomycetes</taxon>
        <taxon>Agaricomycetidae</taxon>
        <taxon>Agaricales</taxon>
        <taxon>Marasmiineae</taxon>
        <taxon>Omphalotaceae</taxon>
        <taxon>Rhodocollybia</taxon>
    </lineage>
</organism>
<dbReference type="Proteomes" id="UP000772434">
    <property type="component" value="Unassembled WGS sequence"/>
</dbReference>
<keyword evidence="3" id="KW-1185">Reference proteome</keyword>
<dbReference type="EMBL" id="JADNRY010000112">
    <property type="protein sequence ID" value="KAF9064942.1"/>
    <property type="molecule type" value="Genomic_DNA"/>
</dbReference>
<dbReference type="AlphaFoldDB" id="A0A9P5PKM7"/>
<feature type="compositionally biased region" description="Basic and acidic residues" evidence="1">
    <location>
        <begin position="84"/>
        <end position="95"/>
    </location>
</feature>
<evidence type="ECO:0000313" key="2">
    <source>
        <dbReference type="EMBL" id="KAF9064942.1"/>
    </source>
</evidence>
<protein>
    <submittedName>
        <fullName evidence="2">Uncharacterized protein</fullName>
    </submittedName>
</protein>
<comment type="caution">
    <text evidence="2">The sequence shown here is derived from an EMBL/GenBank/DDBJ whole genome shotgun (WGS) entry which is preliminary data.</text>
</comment>
<reference evidence="2" key="1">
    <citation type="submission" date="2020-11" db="EMBL/GenBank/DDBJ databases">
        <authorList>
            <consortium name="DOE Joint Genome Institute"/>
            <person name="Ahrendt S."/>
            <person name="Riley R."/>
            <person name="Andreopoulos W."/>
            <person name="Labutti K."/>
            <person name="Pangilinan J."/>
            <person name="Ruiz-Duenas F.J."/>
            <person name="Barrasa J.M."/>
            <person name="Sanchez-Garcia M."/>
            <person name="Camarero S."/>
            <person name="Miyauchi S."/>
            <person name="Serrano A."/>
            <person name="Linde D."/>
            <person name="Babiker R."/>
            <person name="Drula E."/>
            <person name="Ayuso-Fernandez I."/>
            <person name="Pacheco R."/>
            <person name="Padilla G."/>
            <person name="Ferreira P."/>
            <person name="Barriuso J."/>
            <person name="Kellner H."/>
            <person name="Castanera R."/>
            <person name="Alfaro M."/>
            <person name="Ramirez L."/>
            <person name="Pisabarro A.G."/>
            <person name="Kuo A."/>
            <person name="Tritt A."/>
            <person name="Lipzen A."/>
            <person name="He G."/>
            <person name="Yan M."/>
            <person name="Ng V."/>
            <person name="Cullen D."/>
            <person name="Martin F."/>
            <person name="Rosso M.-N."/>
            <person name="Henrissat B."/>
            <person name="Hibbett D."/>
            <person name="Martinez A.T."/>
            <person name="Grigoriev I.V."/>
        </authorList>
    </citation>
    <scope>NUCLEOTIDE SEQUENCE</scope>
    <source>
        <strain evidence="2">AH 40177</strain>
    </source>
</reference>
<feature type="region of interest" description="Disordered" evidence="1">
    <location>
        <begin position="84"/>
        <end position="150"/>
    </location>
</feature>
<dbReference type="OrthoDB" id="3071188at2759"/>
<sequence>MPSISPEKYVERYGEVAKEFPGMSKNQMLEAIEHQISTILKKEAEPRPHYPGTNRLYIDLGKKSINELGTWKVNREYGWRPLDRGGLHHDPKHPESQAAFDARASRKRKASPSPATRGAKKPRLEVVTKPKVAAKPTQNEQQHRMAPIGTGPDEATIKLWTQWYPKLAESYLKLDLGKHGVEQGQSLEVVSKDRKEWRKINWSTDIRVGAGDLILLRPEGVTNTVGWEVDYDNM</sequence>
<evidence type="ECO:0000313" key="3">
    <source>
        <dbReference type="Proteomes" id="UP000772434"/>
    </source>
</evidence>
<gene>
    <name evidence="2" type="ORF">BDP27DRAFT_1425341</name>
</gene>
<evidence type="ECO:0000256" key="1">
    <source>
        <dbReference type="SAM" id="MobiDB-lite"/>
    </source>
</evidence>
<name>A0A9P5PKM7_9AGAR</name>
<proteinExistence type="predicted"/>
<accession>A0A9P5PKM7</accession>